<accession>A0ABN9VBC8</accession>
<dbReference type="PANTHER" id="PTHR32387">
    <property type="entry name" value="WU:FJ29H11"/>
    <property type="match status" value="1"/>
</dbReference>
<organism evidence="2 3">
    <name type="scientific">Prorocentrum cordatum</name>
    <dbReference type="NCBI Taxonomy" id="2364126"/>
    <lineage>
        <taxon>Eukaryota</taxon>
        <taxon>Sar</taxon>
        <taxon>Alveolata</taxon>
        <taxon>Dinophyceae</taxon>
        <taxon>Prorocentrales</taxon>
        <taxon>Prorocentraceae</taxon>
        <taxon>Prorocentrum</taxon>
    </lineage>
</organism>
<comment type="caution">
    <text evidence="2">The sequence shown here is derived from an EMBL/GenBank/DDBJ whole genome shotgun (WGS) entry which is preliminary data.</text>
</comment>
<feature type="region of interest" description="Disordered" evidence="1">
    <location>
        <begin position="1043"/>
        <end position="1095"/>
    </location>
</feature>
<reference evidence="2" key="1">
    <citation type="submission" date="2023-10" db="EMBL/GenBank/DDBJ databases">
        <authorList>
            <person name="Chen Y."/>
            <person name="Shah S."/>
            <person name="Dougan E. K."/>
            <person name="Thang M."/>
            <person name="Chan C."/>
        </authorList>
    </citation>
    <scope>NUCLEOTIDE SEQUENCE [LARGE SCALE GENOMIC DNA]</scope>
</reference>
<evidence type="ECO:0000313" key="3">
    <source>
        <dbReference type="Proteomes" id="UP001189429"/>
    </source>
</evidence>
<dbReference type="EMBL" id="CAUYUJ010016949">
    <property type="protein sequence ID" value="CAK0870334.1"/>
    <property type="molecule type" value="Genomic_DNA"/>
</dbReference>
<keyword evidence="3" id="KW-1185">Reference proteome</keyword>
<feature type="compositionally biased region" description="Low complexity" evidence="1">
    <location>
        <begin position="1136"/>
        <end position="1147"/>
    </location>
</feature>
<dbReference type="InterPro" id="IPR052957">
    <property type="entry name" value="Auxin_embryo_med"/>
</dbReference>
<evidence type="ECO:0000313" key="2">
    <source>
        <dbReference type="EMBL" id="CAK0870334.1"/>
    </source>
</evidence>
<protein>
    <submittedName>
        <fullName evidence="2">Uncharacterized protein</fullName>
    </submittedName>
</protein>
<feature type="compositionally biased region" description="Low complexity" evidence="1">
    <location>
        <begin position="1186"/>
        <end position="1195"/>
    </location>
</feature>
<feature type="region of interest" description="Disordered" evidence="1">
    <location>
        <begin position="1130"/>
        <end position="1158"/>
    </location>
</feature>
<feature type="compositionally biased region" description="Basic and acidic residues" evidence="1">
    <location>
        <begin position="1053"/>
        <end position="1063"/>
    </location>
</feature>
<feature type="region of interest" description="Disordered" evidence="1">
    <location>
        <begin position="1180"/>
        <end position="1214"/>
    </location>
</feature>
<proteinExistence type="predicted"/>
<feature type="region of interest" description="Disordered" evidence="1">
    <location>
        <begin position="977"/>
        <end position="1005"/>
    </location>
</feature>
<gene>
    <name evidence="2" type="ORF">PCOR1329_LOCUS56472</name>
</gene>
<dbReference type="PANTHER" id="PTHR32387:SF0">
    <property type="entry name" value="PROTEIN NO VEIN"/>
    <property type="match status" value="1"/>
</dbReference>
<name>A0ABN9VBC8_9DINO</name>
<dbReference type="Proteomes" id="UP001189429">
    <property type="component" value="Unassembled WGS sequence"/>
</dbReference>
<sequence>MPKRIAVNINKHTEAAAGPDTVRDGGCIASHRSWRCLRSCHHGVGGLLPGAELVLAFPLPDEHEDQDRGAGEAPEAAPPRLEPIFCSLPVRAVGFGFALNCDRMDLVANRGDLHHASRTNQALRDALPAAFAGACAALPPVASRALAFLGEPVTDRFWRPAREGILAQLTGIACVSTGLGLSRPTEVLLRGSGALRELASLLPAGLVRASCGRAFAEASDPAEERLLRRLGAEVFSLAHLCRCLAFSGGEWPEGWVAATWARGPPAEACGALRALYRCLSASTFDSAAGPQPQEPTGGPAGPALPALQLTELPIFPLEAGGCARVSEGGVFRCPSGGLSRERQASLARAGALRLLPAALEASVSADTGACRLLDALGVVRPSPAAVVRAAVEVHLRYRLSSNWELPPQQRAALLGSLGILAEAWRRGGAEGDLQGVLEEVLVEVGAPAPSPGGAGHLLADVVWLPSRGGRWQGPRRLLCPSLLGTSSALASDILERIEAFLGQKALDTPASASRTAQGFGSAHSALSLVPDFVDRDICPEGEAPLAWEAFLVDAAGVHPLRPLDPRQPRAPPDLLLNTGMALGNDGPGGLWRTLLDTARAPERVWQYARRRLGCAADAAWLAELPARGGEAAPRLRGLFLRSAYLPLAGPALDGLYLDLPAADTAGRGATIRKLLGGLGARCQLDRGGTAAALKALFDRGCRETAVFARVYAAAAGLDEDAREGDAVDVDERALRSLIFHPGCAGKLLRAGDCVWEAPTAKLLAGCSALVPLRDVYGPFGERRLERYFAARGVQGGLCTARAYLAAHEQLFSKKRPRHRGTDLGRKWLVARTPQGVSVDLQGQPGMPLSSVTADTFLAEVWPALVGLYRGMAGLPDEEKAALRPFSPAVERILVPLRCPEGGPPESTSMLTVACFHDGATFRRLSVGQAFWEVAQDLAHTRAGEWALSAFFPPELRGLFVDCLGVREVVSRETLFEGHRQEGRHRRARDDRAAAPAAGFHRERSVNESGLPDDLLAGCPWEGRAGRGGRGVSLQEAGAAALELLQGRAGPRRRGGDGDRRGQEGGEDVLAPARRAARAERPLPGHPRAQARAGARRAGCSLGGALRLGGVLPRGGGPWRRPARLQIAAPGHGGLEAGARGVRAARGPRGPGVGRPRRREQLWPPGRVLVLAAAVPRRPLPRGGRRPGVLVRGVLPRPGPPRRGPRPLRAARPSGPAIMSRHLGAFSRAFRRTPSRGR</sequence>
<evidence type="ECO:0000256" key="1">
    <source>
        <dbReference type="SAM" id="MobiDB-lite"/>
    </source>
</evidence>